<dbReference type="PANTHER" id="PTHR15208">
    <property type="entry name" value="RECEPTOR-BINDING CANCER ANTIGEN EXPRESSED ON SISO CELLS CANCER ASSOCIATED SURFACE ANTIGEN RCAS1 ESTROGEN RECEPTOR-BINDING FRAGMENT- ASSOCIATED GENE 9 PROTEIN"/>
    <property type="match status" value="1"/>
</dbReference>
<keyword evidence="3" id="KW-1185">Reference proteome</keyword>
<accession>A0A6J2Y1M8</accession>
<dbReference type="PIRSF" id="PIRSF034247">
    <property type="entry name" value="RCAS1"/>
    <property type="match status" value="1"/>
</dbReference>
<dbReference type="KEGG" id="soy:115882812"/>
<dbReference type="FunCoup" id="A0A6J2Y1M8">
    <property type="interactions" value="61"/>
</dbReference>
<evidence type="ECO:0000256" key="1">
    <source>
        <dbReference type="SAM" id="Coils"/>
    </source>
</evidence>
<dbReference type="PANTHER" id="PTHR15208:SF2">
    <property type="entry name" value="RECEPTOR-BINDING CANCER ANTIGEN EXPRESSED ON SISO CELLS"/>
    <property type="match status" value="1"/>
</dbReference>
<dbReference type="InterPro" id="IPR017025">
    <property type="entry name" value="Cancer-assoc_antigen_RCAS1"/>
</dbReference>
<gene>
    <name evidence="4" type="primary">LOC115882812</name>
</gene>
<feature type="coiled-coil region" evidence="1">
    <location>
        <begin position="167"/>
        <end position="194"/>
    </location>
</feature>
<keyword evidence="1" id="KW-0175">Coiled coil</keyword>
<keyword evidence="4" id="KW-0675">Receptor</keyword>
<dbReference type="RefSeq" id="XP_030756920.1">
    <property type="nucleotide sequence ID" value="XM_030901060.1"/>
</dbReference>
<dbReference type="GO" id="GO:0030141">
    <property type="term" value="C:secretory granule"/>
    <property type="evidence" value="ECO:0007669"/>
    <property type="project" value="TreeGrafter"/>
</dbReference>
<name>A0A6J2Y1M8_SITOR</name>
<evidence type="ECO:0000313" key="3">
    <source>
        <dbReference type="Proteomes" id="UP000504635"/>
    </source>
</evidence>
<evidence type="ECO:0000256" key="2">
    <source>
        <dbReference type="SAM" id="MobiDB-lite"/>
    </source>
</evidence>
<organism evidence="3 4">
    <name type="scientific">Sitophilus oryzae</name>
    <name type="common">Rice weevil</name>
    <name type="synonym">Curculio oryzae</name>
    <dbReference type="NCBI Taxonomy" id="7048"/>
    <lineage>
        <taxon>Eukaryota</taxon>
        <taxon>Metazoa</taxon>
        <taxon>Ecdysozoa</taxon>
        <taxon>Arthropoda</taxon>
        <taxon>Hexapoda</taxon>
        <taxon>Insecta</taxon>
        <taxon>Pterygota</taxon>
        <taxon>Neoptera</taxon>
        <taxon>Endopterygota</taxon>
        <taxon>Coleoptera</taxon>
        <taxon>Polyphaga</taxon>
        <taxon>Cucujiformia</taxon>
        <taxon>Curculionidae</taxon>
        <taxon>Dryophthorinae</taxon>
        <taxon>Sitophilus</taxon>
    </lineage>
</organism>
<feature type="compositionally biased region" description="Basic and acidic residues" evidence="2">
    <location>
        <begin position="59"/>
        <end position="69"/>
    </location>
</feature>
<dbReference type="Proteomes" id="UP000504635">
    <property type="component" value="Unplaced"/>
</dbReference>
<reference evidence="4" key="1">
    <citation type="submission" date="2025-08" db="UniProtKB">
        <authorList>
            <consortium name="RefSeq"/>
        </authorList>
    </citation>
    <scope>IDENTIFICATION</scope>
    <source>
        <tissue evidence="4">Gonads</tissue>
    </source>
</reference>
<evidence type="ECO:0000313" key="4">
    <source>
        <dbReference type="RefSeq" id="XP_030756920.1"/>
    </source>
</evidence>
<feature type="region of interest" description="Disordered" evidence="2">
    <location>
        <begin position="48"/>
        <end position="69"/>
    </location>
</feature>
<sequence length="204" mass="23943">MILTWLFSKLKGFVLFFINILRRALCCIRKRKRSYSESVPLTHVVSGTESSNDLQDWSDWGKDNGESNKPKTIQDYIDLYREQTVKSHNQEPEESEEQDLNFFEDMTPKITRQAKVLIRNKNDPSSRNVNSRLAAREDTATILPTAELREWDENSGWGGEQLLDQEAQKILREQKRLDRERRVWEQNQRKLEKNSKALGSKLTT</sequence>
<protein>
    <submittedName>
        <fullName evidence="4">Receptor-binding cancer antigen expressed on SiSo cells</fullName>
    </submittedName>
</protein>
<dbReference type="OrthoDB" id="10017216at2759"/>
<proteinExistence type="predicted"/>
<dbReference type="GeneID" id="115882812"/>
<dbReference type="AlphaFoldDB" id="A0A6J2Y1M8"/>
<dbReference type="InParanoid" id="A0A6J2Y1M8"/>